<protein>
    <submittedName>
        <fullName evidence="2">Uncharacterized protein</fullName>
    </submittedName>
</protein>
<organism evidence="2 3">
    <name type="scientific">Acipenser ruthenus</name>
    <name type="common">Sterlet sturgeon</name>
    <dbReference type="NCBI Taxonomy" id="7906"/>
    <lineage>
        <taxon>Eukaryota</taxon>
        <taxon>Metazoa</taxon>
        <taxon>Chordata</taxon>
        <taxon>Craniata</taxon>
        <taxon>Vertebrata</taxon>
        <taxon>Euteleostomi</taxon>
        <taxon>Actinopterygii</taxon>
        <taxon>Chondrostei</taxon>
        <taxon>Acipenseriformes</taxon>
        <taxon>Acipenseridae</taxon>
        <taxon>Acipenser</taxon>
    </lineage>
</organism>
<evidence type="ECO:0000256" key="1">
    <source>
        <dbReference type="SAM" id="MobiDB-lite"/>
    </source>
</evidence>
<sequence>MHTKQLVHQGMGAPPDQTPGRRHAGFWVMSHAPTKLKDEEQAEGTDALRACMAGSVGIEVASLAVARLDGYKSLIPTGPLDSRVGS</sequence>
<name>A0A662YTH1_ACIRT</name>
<evidence type="ECO:0000313" key="3">
    <source>
        <dbReference type="Proteomes" id="UP000289886"/>
    </source>
</evidence>
<reference evidence="2 3" key="1">
    <citation type="submission" date="2019-01" db="EMBL/GenBank/DDBJ databases">
        <title>Draft Genome and Complete Hox-Cluster Characterization of the Sterlet Sturgeon (Acipenser ruthenus).</title>
        <authorList>
            <person name="Wei Q."/>
        </authorList>
    </citation>
    <scope>NUCLEOTIDE SEQUENCE [LARGE SCALE GENOMIC DNA]</scope>
    <source>
        <strain evidence="2">WHYD16114868_AA</strain>
        <tissue evidence="2">Blood</tissue>
    </source>
</reference>
<gene>
    <name evidence="2" type="ORF">EOD39_11495</name>
</gene>
<comment type="caution">
    <text evidence="2">The sequence shown here is derived from an EMBL/GenBank/DDBJ whole genome shotgun (WGS) entry which is preliminary data.</text>
</comment>
<dbReference type="EMBL" id="SCEB01000378">
    <property type="protein sequence ID" value="RXM99445.1"/>
    <property type="molecule type" value="Genomic_DNA"/>
</dbReference>
<evidence type="ECO:0000313" key="2">
    <source>
        <dbReference type="EMBL" id="RXM99445.1"/>
    </source>
</evidence>
<dbReference type="AlphaFoldDB" id="A0A662YTH1"/>
<dbReference type="Proteomes" id="UP000289886">
    <property type="component" value="Unassembled WGS sequence"/>
</dbReference>
<accession>A0A662YTH1</accession>
<proteinExistence type="predicted"/>
<keyword evidence="3" id="KW-1185">Reference proteome</keyword>
<feature type="region of interest" description="Disordered" evidence="1">
    <location>
        <begin position="1"/>
        <end position="23"/>
    </location>
</feature>